<dbReference type="PROSITE" id="PS50158">
    <property type="entry name" value="ZF_CCHC"/>
    <property type="match status" value="1"/>
</dbReference>
<keyword evidence="1" id="KW-0863">Zinc-finger</keyword>
<dbReference type="EnsemblMetazoa" id="XM_031932729">
    <property type="protein sequence ID" value="XP_031788589"/>
    <property type="gene ID" value="LOC116417766"/>
</dbReference>
<keyword evidence="2" id="KW-0175">Coiled coil</keyword>
<dbReference type="RefSeq" id="XP_031788587.1">
    <property type="nucleotide sequence ID" value="XM_031932727.1"/>
</dbReference>
<dbReference type="EnsemblMetazoa" id="XM_031932727">
    <property type="protein sequence ID" value="XP_031788587"/>
    <property type="gene ID" value="LOC116417766"/>
</dbReference>
<dbReference type="SMART" id="SM00343">
    <property type="entry name" value="ZnF_C2HC"/>
    <property type="match status" value="2"/>
</dbReference>
<feature type="coiled-coil region" evidence="2">
    <location>
        <begin position="86"/>
        <end position="120"/>
    </location>
</feature>
<evidence type="ECO:0000313" key="4">
    <source>
        <dbReference type="EnsemblMetazoa" id="XP_031788589"/>
    </source>
</evidence>
<name>A0A7M7QJY5_NASVI</name>
<organism evidence="4 5">
    <name type="scientific">Nasonia vitripennis</name>
    <name type="common">Parasitic wasp</name>
    <dbReference type="NCBI Taxonomy" id="7425"/>
    <lineage>
        <taxon>Eukaryota</taxon>
        <taxon>Metazoa</taxon>
        <taxon>Ecdysozoa</taxon>
        <taxon>Arthropoda</taxon>
        <taxon>Hexapoda</taxon>
        <taxon>Insecta</taxon>
        <taxon>Pterygota</taxon>
        <taxon>Neoptera</taxon>
        <taxon>Endopterygota</taxon>
        <taxon>Hymenoptera</taxon>
        <taxon>Apocrita</taxon>
        <taxon>Proctotrupomorpha</taxon>
        <taxon>Chalcidoidea</taxon>
        <taxon>Pteromalidae</taxon>
        <taxon>Pteromalinae</taxon>
        <taxon>Nasonia</taxon>
    </lineage>
</organism>
<dbReference type="InterPro" id="IPR036875">
    <property type="entry name" value="Znf_CCHC_sf"/>
</dbReference>
<keyword evidence="5" id="KW-1185">Reference proteome</keyword>
<dbReference type="OrthoDB" id="3863715at2759"/>
<evidence type="ECO:0000256" key="2">
    <source>
        <dbReference type="SAM" id="Coils"/>
    </source>
</evidence>
<dbReference type="SUPFAM" id="SSF57756">
    <property type="entry name" value="Retrovirus zinc finger-like domains"/>
    <property type="match status" value="1"/>
</dbReference>
<accession>A0A7M7QJY5</accession>
<dbReference type="InterPro" id="IPR001878">
    <property type="entry name" value="Znf_CCHC"/>
</dbReference>
<evidence type="ECO:0000256" key="1">
    <source>
        <dbReference type="PROSITE-ProRule" id="PRU00047"/>
    </source>
</evidence>
<feature type="domain" description="CCHC-type" evidence="3">
    <location>
        <begin position="220"/>
        <end position="235"/>
    </location>
</feature>
<evidence type="ECO:0000259" key="3">
    <source>
        <dbReference type="PROSITE" id="PS50158"/>
    </source>
</evidence>
<dbReference type="Gene3D" id="4.10.60.10">
    <property type="entry name" value="Zinc finger, CCHC-type"/>
    <property type="match status" value="1"/>
</dbReference>
<dbReference type="GO" id="GO:0003676">
    <property type="term" value="F:nucleic acid binding"/>
    <property type="evidence" value="ECO:0007669"/>
    <property type="project" value="InterPro"/>
</dbReference>
<evidence type="ECO:0000313" key="5">
    <source>
        <dbReference type="Proteomes" id="UP000002358"/>
    </source>
</evidence>
<dbReference type="KEGG" id="nvi:116417766"/>
<dbReference type="SMR" id="A0A7M7QJY5"/>
<dbReference type="InParanoid" id="A0A7M7QJY5"/>
<sequence>MTLSGKRFDLDNSLVEERLLESVKKEIKRIRAEEVAPAETVDPSQRGNTLSPKLDVITVTADGGPAYKFDEGKEQKSDFVDNDSWKIKFEKSLKGVTAKLDKLEKENKELKGKIESECNRVHDDVVTELIRHKYAVDERYSWMEEKVQYWAEQDRLYEEEQILSAGKSAQNNYRSSNQNAANEVVTKPHETARIGSIESAEKTTEAGAKAYYVSDPAALCYKCGNKGHHQDECTRSGKMCFRCKRYKGHVRANCPYTESQLEKVLKENESQRRR</sequence>
<dbReference type="Proteomes" id="UP000002358">
    <property type="component" value="Unassembled WGS sequence"/>
</dbReference>
<protein>
    <recommendedName>
        <fullName evidence="3">CCHC-type domain-containing protein</fullName>
    </recommendedName>
</protein>
<dbReference type="RefSeq" id="XP_031788589.1">
    <property type="nucleotide sequence ID" value="XM_031932729.1"/>
</dbReference>
<proteinExistence type="predicted"/>
<keyword evidence="1" id="KW-0479">Metal-binding</keyword>
<reference evidence="4" key="1">
    <citation type="submission" date="2021-01" db="UniProtKB">
        <authorList>
            <consortium name="EnsemblMetazoa"/>
        </authorList>
    </citation>
    <scope>IDENTIFICATION</scope>
</reference>
<dbReference type="AlphaFoldDB" id="A0A7M7QJY5"/>
<dbReference type="GeneID" id="116417766"/>
<dbReference type="GO" id="GO:0008270">
    <property type="term" value="F:zinc ion binding"/>
    <property type="evidence" value="ECO:0007669"/>
    <property type="project" value="UniProtKB-KW"/>
</dbReference>
<keyword evidence="1" id="KW-0862">Zinc</keyword>